<dbReference type="InterPro" id="IPR051141">
    <property type="entry name" value="UPF0339_domain"/>
</dbReference>
<dbReference type="InterPro" id="IPR010879">
    <property type="entry name" value="DUF1508"/>
</dbReference>
<dbReference type="PANTHER" id="PTHR40606">
    <property type="match status" value="1"/>
</dbReference>
<dbReference type="PANTHER" id="PTHR40606:SF1">
    <property type="entry name" value="UPF0339 PROTEIN YEGP"/>
    <property type="match status" value="1"/>
</dbReference>
<dbReference type="InterPro" id="IPR036913">
    <property type="entry name" value="YegP-like_sf"/>
</dbReference>
<sequence>MAACFEIARESDGRYRISLQGEQGDCLLRSEPLPTRAAALGALDALRQHGALDARYGRLSARDGSPYFTLKAGNGQVLAQSPRFRGARARDEGIAQAQRLVAQAPVRDLNPEP</sequence>
<dbReference type="Pfam" id="PF07411">
    <property type="entry name" value="DUF1508"/>
    <property type="match status" value="1"/>
</dbReference>
<dbReference type="SUPFAM" id="SSF160113">
    <property type="entry name" value="YegP-like"/>
    <property type="match status" value="2"/>
</dbReference>
<organism evidence="2 3">
    <name type="scientific">Acidovorax lacteus</name>
    <dbReference type="NCBI Taxonomy" id="1924988"/>
    <lineage>
        <taxon>Bacteria</taxon>
        <taxon>Pseudomonadati</taxon>
        <taxon>Pseudomonadota</taxon>
        <taxon>Betaproteobacteria</taxon>
        <taxon>Burkholderiales</taxon>
        <taxon>Comamonadaceae</taxon>
        <taxon>Acidovorax</taxon>
    </lineage>
</organism>
<dbReference type="Proteomes" id="UP001501788">
    <property type="component" value="Unassembled WGS sequence"/>
</dbReference>
<comment type="caution">
    <text evidence="2">The sequence shown here is derived from an EMBL/GenBank/DDBJ whole genome shotgun (WGS) entry which is preliminary data.</text>
</comment>
<accession>A0ABP8KXH2</accession>
<reference evidence="3" key="1">
    <citation type="journal article" date="2019" name="Int. J. Syst. Evol. Microbiol.">
        <title>The Global Catalogue of Microorganisms (GCM) 10K type strain sequencing project: providing services to taxonomists for standard genome sequencing and annotation.</title>
        <authorList>
            <consortium name="The Broad Institute Genomics Platform"/>
            <consortium name="The Broad Institute Genome Sequencing Center for Infectious Disease"/>
            <person name="Wu L."/>
            <person name="Ma J."/>
        </authorList>
    </citation>
    <scope>NUCLEOTIDE SEQUENCE [LARGE SCALE GENOMIC DNA]</scope>
    <source>
        <strain evidence="3">JCM 31890</strain>
    </source>
</reference>
<evidence type="ECO:0000313" key="2">
    <source>
        <dbReference type="EMBL" id="GAA4418480.1"/>
    </source>
</evidence>
<evidence type="ECO:0000259" key="1">
    <source>
        <dbReference type="Pfam" id="PF07411"/>
    </source>
</evidence>
<name>A0ABP8KXH2_9BURK</name>
<keyword evidence="3" id="KW-1185">Reference proteome</keyword>
<evidence type="ECO:0000313" key="3">
    <source>
        <dbReference type="Proteomes" id="UP001501788"/>
    </source>
</evidence>
<dbReference type="Gene3D" id="2.30.29.80">
    <property type="match status" value="1"/>
</dbReference>
<dbReference type="RefSeq" id="WP_345060629.1">
    <property type="nucleotide sequence ID" value="NZ_BAABEX010000003.1"/>
</dbReference>
<gene>
    <name evidence="2" type="ORF">GCM10023090_03510</name>
</gene>
<feature type="domain" description="DUF1508" evidence="1">
    <location>
        <begin position="62"/>
        <end position="108"/>
    </location>
</feature>
<proteinExistence type="predicted"/>
<protein>
    <submittedName>
        <fullName evidence="2">YegP family protein</fullName>
    </submittedName>
</protein>
<dbReference type="EMBL" id="BAABEX010000003">
    <property type="protein sequence ID" value="GAA4418480.1"/>
    <property type="molecule type" value="Genomic_DNA"/>
</dbReference>